<dbReference type="InterPro" id="IPR002293">
    <property type="entry name" value="AA/rel_permease1"/>
</dbReference>
<feature type="region of interest" description="Disordered" evidence="5">
    <location>
        <begin position="179"/>
        <end position="205"/>
    </location>
</feature>
<evidence type="ECO:0000256" key="4">
    <source>
        <dbReference type="ARBA" id="ARBA00023136"/>
    </source>
</evidence>
<organism evidence="7 8">
    <name type="scientific">Bondarzewia mesenterica</name>
    <dbReference type="NCBI Taxonomy" id="1095465"/>
    <lineage>
        <taxon>Eukaryota</taxon>
        <taxon>Fungi</taxon>
        <taxon>Dikarya</taxon>
        <taxon>Basidiomycota</taxon>
        <taxon>Agaricomycotina</taxon>
        <taxon>Agaricomycetes</taxon>
        <taxon>Russulales</taxon>
        <taxon>Bondarzewiaceae</taxon>
        <taxon>Bondarzewia</taxon>
    </lineage>
</organism>
<protein>
    <recommendedName>
        <fullName evidence="9">Amino acid permease/ SLC12A domain-containing protein</fullName>
    </recommendedName>
</protein>
<dbReference type="PANTHER" id="PTHR11785">
    <property type="entry name" value="AMINO ACID TRANSPORTER"/>
    <property type="match status" value="1"/>
</dbReference>
<keyword evidence="8" id="KW-1185">Reference proteome</keyword>
<dbReference type="PANTHER" id="PTHR11785:SF382">
    <property type="entry name" value="LOW-AFFINITY METHIONINE PERMEASE"/>
    <property type="match status" value="1"/>
</dbReference>
<dbReference type="GO" id="GO:0016020">
    <property type="term" value="C:membrane"/>
    <property type="evidence" value="ECO:0007669"/>
    <property type="project" value="UniProtKB-SubCell"/>
</dbReference>
<gene>
    <name evidence="7" type="ORF">EW146_g10475</name>
</gene>
<name>A0A4S4KWU1_9AGAM</name>
<keyword evidence="3 6" id="KW-1133">Transmembrane helix</keyword>
<evidence type="ECO:0000313" key="7">
    <source>
        <dbReference type="EMBL" id="THH03279.1"/>
    </source>
</evidence>
<dbReference type="Proteomes" id="UP000310158">
    <property type="component" value="Unassembled WGS sequence"/>
</dbReference>
<comment type="subcellular location">
    <subcellularLocation>
        <location evidence="1">Membrane</location>
        <topology evidence="1">Multi-pass membrane protein</topology>
    </subcellularLocation>
</comment>
<comment type="caution">
    <text evidence="7">The sequence shown here is derived from an EMBL/GenBank/DDBJ whole genome shotgun (WGS) entry which is preliminary data.</text>
</comment>
<keyword evidence="2 6" id="KW-0812">Transmembrane</keyword>
<keyword evidence="4 6" id="KW-0472">Membrane</keyword>
<evidence type="ECO:0008006" key="9">
    <source>
        <dbReference type="Google" id="ProtNLM"/>
    </source>
</evidence>
<evidence type="ECO:0000256" key="3">
    <source>
        <dbReference type="ARBA" id="ARBA00022989"/>
    </source>
</evidence>
<evidence type="ECO:0000256" key="2">
    <source>
        <dbReference type="ARBA" id="ARBA00022692"/>
    </source>
</evidence>
<dbReference type="Pfam" id="PF13520">
    <property type="entry name" value="AA_permease_2"/>
    <property type="match status" value="1"/>
</dbReference>
<evidence type="ECO:0000313" key="8">
    <source>
        <dbReference type="Proteomes" id="UP000310158"/>
    </source>
</evidence>
<dbReference type="EMBL" id="SGPL01001378">
    <property type="protein sequence ID" value="THH03279.1"/>
    <property type="molecule type" value="Genomic_DNA"/>
</dbReference>
<feature type="transmembrane region" description="Helical" evidence="6">
    <location>
        <begin position="15"/>
        <end position="35"/>
    </location>
</feature>
<reference evidence="7 8" key="1">
    <citation type="submission" date="2019-02" db="EMBL/GenBank/DDBJ databases">
        <title>Genome sequencing of the rare red list fungi Bondarzewia mesenterica.</title>
        <authorList>
            <person name="Buettner E."/>
            <person name="Kellner H."/>
        </authorList>
    </citation>
    <scope>NUCLEOTIDE SEQUENCE [LARGE SCALE GENOMIC DNA]</scope>
    <source>
        <strain evidence="7 8">DSM 108281</strain>
    </source>
</reference>
<dbReference type="AlphaFoldDB" id="A0A4S4KWU1"/>
<sequence length="205" mass="22254">MKQAVGLNAVSPLEALSMFKIVILLFVVITGWVVLSGRTHIEDPHANFRNAFEGSSHSSNDYATAMFKVLYAYDGWSNVNYILNDVKNPVRTLKIAGPLGLGVVTILYMLANVAYFAATTKAEILESGVTVAALFFKNVFGNRAEKALAVFVALSFGIPSPHAAMSSPSLLQHLESTRNLRRKESHSPSATAFGLPTGQLKNHPY</sequence>
<evidence type="ECO:0000256" key="6">
    <source>
        <dbReference type="SAM" id="Phobius"/>
    </source>
</evidence>
<dbReference type="OrthoDB" id="5982228at2759"/>
<proteinExistence type="predicted"/>
<accession>A0A4S4KWU1</accession>
<dbReference type="InterPro" id="IPR050598">
    <property type="entry name" value="AminoAcid_Transporter"/>
</dbReference>
<evidence type="ECO:0000256" key="1">
    <source>
        <dbReference type="ARBA" id="ARBA00004141"/>
    </source>
</evidence>
<dbReference type="GO" id="GO:0015179">
    <property type="term" value="F:L-amino acid transmembrane transporter activity"/>
    <property type="evidence" value="ECO:0007669"/>
    <property type="project" value="TreeGrafter"/>
</dbReference>
<feature type="non-terminal residue" evidence="7">
    <location>
        <position position="205"/>
    </location>
</feature>
<feature type="transmembrane region" description="Helical" evidence="6">
    <location>
        <begin position="95"/>
        <end position="118"/>
    </location>
</feature>
<evidence type="ECO:0000256" key="5">
    <source>
        <dbReference type="SAM" id="MobiDB-lite"/>
    </source>
</evidence>
<dbReference type="Gene3D" id="1.20.1740.10">
    <property type="entry name" value="Amino acid/polyamine transporter I"/>
    <property type="match status" value="1"/>
</dbReference>